<dbReference type="Gene3D" id="3.90.70.10">
    <property type="entry name" value="Cysteine proteinases"/>
    <property type="match status" value="1"/>
</dbReference>
<dbReference type="GO" id="GO:0006508">
    <property type="term" value="P:proteolysis"/>
    <property type="evidence" value="ECO:0007669"/>
    <property type="project" value="UniProtKB-KW"/>
</dbReference>
<protein>
    <submittedName>
        <fullName evidence="3">Cysteine protease</fullName>
    </submittedName>
</protein>
<dbReference type="EMBL" id="NVQC01000040">
    <property type="protein sequence ID" value="PTL34867.1"/>
    <property type="molecule type" value="Genomic_DNA"/>
</dbReference>
<dbReference type="RefSeq" id="WP_107564081.1">
    <property type="nucleotide sequence ID" value="NZ_NVQC01000040.1"/>
</dbReference>
<dbReference type="AlphaFoldDB" id="A0A2T4TUT0"/>
<reference evidence="3 4" key="1">
    <citation type="submission" date="2017-09" db="EMBL/GenBank/DDBJ databases">
        <title>Bloom of a denitrifying methanotroph, Candidatus Methylomirabilis limnetica, in a deep stratified lake.</title>
        <authorList>
            <person name="Graf J.S."/>
            <person name="Marchant H.K."/>
            <person name="Tienken D."/>
            <person name="Hach P.F."/>
            <person name="Brand A."/>
            <person name="Schubert C.J."/>
            <person name="Kuypers M.M."/>
            <person name="Milucka J."/>
        </authorList>
    </citation>
    <scope>NUCLEOTIDE SEQUENCE [LARGE SCALE GENOMIC DNA]</scope>
    <source>
        <strain evidence="3 4">Zug</strain>
    </source>
</reference>
<dbReference type="InterPro" id="IPR025660">
    <property type="entry name" value="Pept_his_AS"/>
</dbReference>
<dbReference type="InterPro" id="IPR000668">
    <property type="entry name" value="Peptidase_C1A_C"/>
</dbReference>
<sequence>MTEMNEQRGMGWLPDYPDFRDHTIELDELPPRLKALGQHDSVKVMLKKVGAAVPPKTLPASVDLRTWCAPIEDQGALGSCTANAGVGVVEYFERRAFGHHLDASRLFLYKTTRNLMLSTGDTGAFLRSTMGALVLFGVPPEEYWPYAIADFDKEPSAFCYAFAQNFQAIQYYRLDPTGTSKPTLLTRIKTNLAAGLPSMFGFTVYTSISQADKTGKIPCPTLGEKVSGGHAIVAVGYDNAMKTKNTNPGGVETVGALLIRNSWGTVWGDHGYGWLPYDYILKGLAEDWWSLLKNEWVDTGAFKL</sequence>
<gene>
    <name evidence="3" type="ORF">CLG94_12815</name>
</gene>
<dbReference type="PANTHER" id="PTHR12411">
    <property type="entry name" value="CYSTEINE PROTEASE FAMILY C1-RELATED"/>
    <property type="match status" value="1"/>
</dbReference>
<evidence type="ECO:0000313" key="3">
    <source>
        <dbReference type="EMBL" id="PTL34867.1"/>
    </source>
</evidence>
<dbReference type="GO" id="GO:0008234">
    <property type="term" value="F:cysteine-type peptidase activity"/>
    <property type="evidence" value="ECO:0007669"/>
    <property type="project" value="InterPro"/>
</dbReference>
<dbReference type="Proteomes" id="UP000241436">
    <property type="component" value="Unassembled WGS sequence"/>
</dbReference>
<reference evidence="4" key="2">
    <citation type="journal article" date="2018" name="Environ. Microbiol.">
        <title>Bloom of a denitrifying methanotroph, 'Candidatus Methylomirabilis limnetica', in a deep stratified lake.</title>
        <authorList>
            <person name="Graf J.S."/>
            <person name="Mayr M.J."/>
            <person name="Marchant H.K."/>
            <person name="Tienken D."/>
            <person name="Hach P.F."/>
            <person name="Brand A."/>
            <person name="Schubert C.J."/>
            <person name="Kuypers M.M."/>
            <person name="Milucka J."/>
        </authorList>
    </citation>
    <scope>NUCLEOTIDE SEQUENCE [LARGE SCALE GENOMIC DNA]</scope>
    <source>
        <strain evidence="4">Zug</strain>
    </source>
</reference>
<dbReference type="SMART" id="SM00645">
    <property type="entry name" value="Pept_C1"/>
    <property type="match status" value="1"/>
</dbReference>
<evidence type="ECO:0000256" key="1">
    <source>
        <dbReference type="ARBA" id="ARBA00008455"/>
    </source>
</evidence>
<accession>A0A2T4TUT0</accession>
<name>A0A2T4TUT0_9BACT</name>
<comment type="similarity">
    <text evidence="1">Belongs to the peptidase C1 family.</text>
</comment>
<evidence type="ECO:0000259" key="2">
    <source>
        <dbReference type="SMART" id="SM00645"/>
    </source>
</evidence>
<dbReference type="InterPro" id="IPR038765">
    <property type="entry name" value="Papain-like_cys_pep_sf"/>
</dbReference>
<keyword evidence="4" id="KW-1185">Reference proteome</keyword>
<dbReference type="PROSITE" id="PS00639">
    <property type="entry name" value="THIOL_PROTEASE_HIS"/>
    <property type="match status" value="1"/>
</dbReference>
<proteinExistence type="inferred from homology"/>
<dbReference type="InterPro" id="IPR013128">
    <property type="entry name" value="Peptidase_C1A"/>
</dbReference>
<keyword evidence="3" id="KW-0645">Protease</keyword>
<keyword evidence="3" id="KW-0378">Hydrolase</keyword>
<comment type="caution">
    <text evidence="3">The sequence shown here is derived from an EMBL/GenBank/DDBJ whole genome shotgun (WGS) entry which is preliminary data.</text>
</comment>
<organism evidence="3 4">
    <name type="scientific">Candidatus Methylomirabilis limnetica</name>
    <dbReference type="NCBI Taxonomy" id="2033718"/>
    <lineage>
        <taxon>Bacteria</taxon>
        <taxon>Candidatus Methylomirabilota</taxon>
        <taxon>Candidatus Methylomirabilia</taxon>
        <taxon>Candidatus Methylomirabilales</taxon>
        <taxon>Candidatus Methylomirabilaceae</taxon>
        <taxon>Candidatus Methylomirabilis</taxon>
    </lineage>
</organism>
<feature type="domain" description="Peptidase C1A papain C-terminal" evidence="2">
    <location>
        <begin position="58"/>
        <end position="281"/>
    </location>
</feature>
<dbReference type="CDD" id="cd02619">
    <property type="entry name" value="Peptidase_C1"/>
    <property type="match status" value="1"/>
</dbReference>
<dbReference type="SUPFAM" id="SSF54001">
    <property type="entry name" value="Cysteine proteinases"/>
    <property type="match status" value="1"/>
</dbReference>
<dbReference type="OrthoDB" id="1491023at2"/>
<dbReference type="Pfam" id="PF00112">
    <property type="entry name" value="Peptidase_C1"/>
    <property type="match status" value="1"/>
</dbReference>
<evidence type="ECO:0000313" key="4">
    <source>
        <dbReference type="Proteomes" id="UP000241436"/>
    </source>
</evidence>